<sequence length="101" mass="11555">MVNRLVEGWPPDGWYPATYYREDLGTRDELADVADAELVPALAEVDRRFREATVDDGGQALAAATGRPVPGDRWWWRRIPRPLPWEGPRRVSQSLRPTPPY</sequence>
<dbReference type="Proteomes" id="UP000239209">
    <property type="component" value="Unassembled WGS sequence"/>
</dbReference>
<proteinExistence type="predicted"/>
<gene>
    <name evidence="1" type="ORF">CLV70_107367</name>
</gene>
<organism evidence="1 2">
    <name type="scientific">Pseudosporangium ferrugineum</name>
    <dbReference type="NCBI Taxonomy" id="439699"/>
    <lineage>
        <taxon>Bacteria</taxon>
        <taxon>Bacillati</taxon>
        <taxon>Actinomycetota</taxon>
        <taxon>Actinomycetes</taxon>
        <taxon>Micromonosporales</taxon>
        <taxon>Micromonosporaceae</taxon>
        <taxon>Pseudosporangium</taxon>
    </lineage>
</organism>
<name>A0A2T0S6K1_9ACTN</name>
<protein>
    <submittedName>
        <fullName evidence="1">Uncharacterized protein</fullName>
    </submittedName>
</protein>
<reference evidence="1 2" key="1">
    <citation type="submission" date="2018-03" db="EMBL/GenBank/DDBJ databases">
        <title>Genomic Encyclopedia of Archaeal and Bacterial Type Strains, Phase II (KMG-II): from individual species to whole genera.</title>
        <authorList>
            <person name="Goeker M."/>
        </authorList>
    </citation>
    <scope>NUCLEOTIDE SEQUENCE [LARGE SCALE GENOMIC DNA]</scope>
    <source>
        <strain evidence="1 2">DSM 45348</strain>
    </source>
</reference>
<evidence type="ECO:0000313" key="2">
    <source>
        <dbReference type="Proteomes" id="UP000239209"/>
    </source>
</evidence>
<comment type="caution">
    <text evidence="1">The sequence shown here is derived from an EMBL/GenBank/DDBJ whole genome shotgun (WGS) entry which is preliminary data.</text>
</comment>
<accession>A0A2T0S6K1</accession>
<keyword evidence="2" id="KW-1185">Reference proteome</keyword>
<dbReference type="AlphaFoldDB" id="A0A2T0S6K1"/>
<evidence type="ECO:0000313" key="1">
    <source>
        <dbReference type="EMBL" id="PRY29058.1"/>
    </source>
</evidence>
<dbReference type="EMBL" id="PVZG01000007">
    <property type="protein sequence ID" value="PRY29058.1"/>
    <property type="molecule type" value="Genomic_DNA"/>
</dbReference>